<protein>
    <submittedName>
        <fullName evidence="2">Uncharacterized protein</fullName>
    </submittedName>
</protein>
<accession>A0ABW5EJR8</accession>
<dbReference type="Proteomes" id="UP001597425">
    <property type="component" value="Unassembled WGS sequence"/>
</dbReference>
<dbReference type="EMBL" id="JBHUJD010000021">
    <property type="protein sequence ID" value="MFD2311729.1"/>
    <property type="molecule type" value="Genomic_DNA"/>
</dbReference>
<evidence type="ECO:0000313" key="3">
    <source>
        <dbReference type="Proteomes" id="UP001597425"/>
    </source>
</evidence>
<keyword evidence="1" id="KW-0175">Coiled coil</keyword>
<gene>
    <name evidence="2" type="ORF">ACFSKX_14975</name>
</gene>
<evidence type="ECO:0000256" key="1">
    <source>
        <dbReference type="SAM" id="Coils"/>
    </source>
</evidence>
<organism evidence="2 3">
    <name type="scientific">Microbulbifer halophilus</name>
    <dbReference type="NCBI Taxonomy" id="453963"/>
    <lineage>
        <taxon>Bacteria</taxon>
        <taxon>Pseudomonadati</taxon>
        <taxon>Pseudomonadota</taxon>
        <taxon>Gammaproteobacteria</taxon>
        <taxon>Cellvibrionales</taxon>
        <taxon>Microbulbiferaceae</taxon>
        <taxon>Microbulbifer</taxon>
    </lineage>
</organism>
<keyword evidence="3" id="KW-1185">Reference proteome</keyword>
<sequence>MFTALTDSNRPLDNEQCEWLLRLSAEAQDIPPTDPISNLKTTVKRQLQAQLSQLLNKNREYFQRGREKLENWAEDQLQTAERQLRDTRLQLKEAKRLANTVEEQKAAQQSIKQLERQQRRQRQEIFDEEDAIEACRDQLIDVLEQQMHRQSSTHHLFRIR</sequence>
<proteinExistence type="predicted"/>
<name>A0ABW5EJR8_9GAMM</name>
<dbReference type="RefSeq" id="WP_265721374.1">
    <property type="nucleotide sequence ID" value="NZ_JAPIVK010000010.1"/>
</dbReference>
<reference evidence="3" key="1">
    <citation type="journal article" date="2019" name="Int. J. Syst. Evol. Microbiol.">
        <title>The Global Catalogue of Microorganisms (GCM) 10K type strain sequencing project: providing services to taxonomists for standard genome sequencing and annotation.</title>
        <authorList>
            <consortium name="The Broad Institute Genomics Platform"/>
            <consortium name="The Broad Institute Genome Sequencing Center for Infectious Disease"/>
            <person name="Wu L."/>
            <person name="Ma J."/>
        </authorList>
    </citation>
    <scope>NUCLEOTIDE SEQUENCE [LARGE SCALE GENOMIC DNA]</scope>
    <source>
        <strain evidence="3">KCTC 12848</strain>
    </source>
</reference>
<feature type="coiled-coil region" evidence="1">
    <location>
        <begin position="44"/>
        <end position="131"/>
    </location>
</feature>
<comment type="caution">
    <text evidence="2">The sequence shown here is derived from an EMBL/GenBank/DDBJ whole genome shotgun (WGS) entry which is preliminary data.</text>
</comment>
<evidence type="ECO:0000313" key="2">
    <source>
        <dbReference type="EMBL" id="MFD2311729.1"/>
    </source>
</evidence>